<comment type="caution">
    <text evidence="1">The sequence shown here is derived from an EMBL/GenBank/DDBJ whole genome shotgun (WGS) entry which is preliminary data.</text>
</comment>
<dbReference type="RefSeq" id="WP_115831936.1">
    <property type="nucleotide sequence ID" value="NZ_QNUL01000012.1"/>
</dbReference>
<organism evidence="1 2">
    <name type="scientific">Dyadobacter luteus</name>
    <dbReference type="NCBI Taxonomy" id="2259619"/>
    <lineage>
        <taxon>Bacteria</taxon>
        <taxon>Pseudomonadati</taxon>
        <taxon>Bacteroidota</taxon>
        <taxon>Cytophagia</taxon>
        <taxon>Cytophagales</taxon>
        <taxon>Spirosomataceae</taxon>
        <taxon>Dyadobacter</taxon>
    </lineage>
</organism>
<gene>
    <name evidence="1" type="ORF">DSL64_16085</name>
</gene>
<protein>
    <submittedName>
        <fullName evidence="1">Uncharacterized protein</fullName>
    </submittedName>
</protein>
<dbReference type="EMBL" id="QNUL01000012">
    <property type="protein sequence ID" value="REA60191.1"/>
    <property type="molecule type" value="Genomic_DNA"/>
</dbReference>
<dbReference type="AlphaFoldDB" id="A0A3D8YD04"/>
<name>A0A3D8YD04_9BACT</name>
<evidence type="ECO:0000313" key="2">
    <source>
        <dbReference type="Proteomes" id="UP000256373"/>
    </source>
</evidence>
<accession>A0A3D8YD04</accession>
<dbReference type="Proteomes" id="UP000256373">
    <property type="component" value="Unassembled WGS sequence"/>
</dbReference>
<sequence length="73" mass="8285">MTESIPGLDLYEREKTTHDLKKLDSELASFLDIQDKSQNILLQVDEVNVKMLSVKNEPIKLSGCINHLKLCTV</sequence>
<reference evidence="1 2" key="1">
    <citation type="submission" date="2018-07" db="EMBL/GenBank/DDBJ databases">
        <title>Dyadobacter roseus sp. nov., isolated from rose rhizosphere soil.</title>
        <authorList>
            <person name="Chen L."/>
        </authorList>
    </citation>
    <scope>NUCLEOTIDE SEQUENCE [LARGE SCALE GENOMIC DNA]</scope>
    <source>
        <strain evidence="1 2">RS19</strain>
    </source>
</reference>
<keyword evidence="2" id="KW-1185">Reference proteome</keyword>
<evidence type="ECO:0000313" key="1">
    <source>
        <dbReference type="EMBL" id="REA60191.1"/>
    </source>
</evidence>
<proteinExistence type="predicted"/>